<sequence length="494" mass="53603">MQISLRFRILLSLILISPFTAVSAQDSPTFGPAPPAPPAPSDSLPPSALPSLTEPSAPAPAIRRPSSVPTPSAPASPGRSAFDTTPSFTLPSAAASAAMPPGALSIEALQRVGLEANGLVRAARSQVDAAEAGVIGAAAYPNPMVTVIAGPQHARIPLAHPATNTRQVNVVQTIENPFVRSTRIGAAEAGVEASRASYHQVRADLAAQLRVRAYELLLRQEIARMEAGIYDLMGEVRRRISVAVGVGETARFELVRADAEVLNAASRKEAAELGALRARVALMQFTAGALKPDFAIKASLFDPVSLPPLEELREEVPAINPDVLRLQAESNRARLRIDQERATVLPSVDVLYNSYQDDQYTDNRAGLKVTVPLFYRRRGEIDAAVADSARARETLEFRRYEIGQLFESAWQALQIARRRVEMFEGGIIKEAENALQIAQAAYRFGERPLIDVLDTQRILRGILMDSLQARFDLQAAAAEIDRLRAYYPREQGVE</sequence>
<dbReference type="EMBL" id="CP021106">
    <property type="protein sequence ID" value="ARO88509.1"/>
    <property type="molecule type" value="Genomic_DNA"/>
</dbReference>
<feature type="region of interest" description="Disordered" evidence="2">
    <location>
        <begin position="25"/>
        <end position="87"/>
    </location>
</feature>
<dbReference type="AlphaFoldDB" id="A0A1W6SRU9"/>
<gene>
    <name evidence="4" type="ORF">EBAPG3_012415</name>
</gene>
<feature type="compositionally biased region" description="Pro residues" evidence="2">
    <location>
        <begin position="31"/>
        <end position="40"/>
    </location>
</feature>
<dbReference type="InterPro" id="IPR010131">
    <property type="entry name" value="MdtP/NodT-like"/>
</dbReference>
<dbReference type="InterPro" id="IPR003423">
    <property type="entry name" value="OMP_efflux"/>
</dbReference>
<feature type="compositionally biased region" description="Low complexity" evidence="2">
    <location>
        <begin position="41"/>
        <end position="77"/>
    </location>
</feature>
<dbReference type="PANTHER" id="PTHR30203">
    <property type="entry name" value="OUTER MEMBRANE CATION EFFLUX PROTEIN"/>
    <property type="match status" value="1"/>
</dbReference>
<keyword evidence="5" id="KW-1185">Reference proteome</keyword>
<organism evidence="4 5">
    <name type="scientific">Nitrosospira lacus</name>
    <dbReference type="NCBI Taxonomy" id="1288494"/>
    <lineage>
        <taxon>Bacteria</taxon>
        <taxon>Pseudomonadati</taxon>
        <taxon>Pseudomonadota</taxon>
        <taxon>Betaproteobacteria</taxon>
        <taxon>Nitrosomonadales</taxon>
        <taxon>Nitrosomonadaceae</taxon>
        <taxon>Nitrosospira</taxon>
    </lineage>
</organism>
<feature type="signal peptide" evidence="3">
    <location>
        <begin position="1"/>
        <end position="24"/>
    </location>
</feature>
<accession>A0A1W6SRU9</accession>
<dbReference type="eggNOG" id="COG1538">
    <property type="taxonomic scope" value="Bacteria"/>
</dbReference>
<evidence type="ECO:0000313" key="5">
    <source>
        <dbReference type="Proteomes" id="UP000012179"/>
    </source>
</evidence>
<dbReference type="Pfam" id="PF02321">
    <property type="entry name" value="OEP"/>
    <property type="match status" value="1"/>
</dbReference>
<evidence type="ECO:0000313" key="4">
    <source>
        <dbReference type="EMBL" id="ARO88509.1"/>
    </source>
</evidence>
<evidence type="ECO:0000256" key="3">
    <source>
        <dbReference type="SAM" id="SignalP"/>
    </source>
</evidence>
<evidence type="ECO:0000256" key="1">
    <source>
        <dbReference type="ARBA" id="ARBA00007613"/>
    </source>
</evidence>
<name>A0A1W6SRU9_9PROT</name>
<comment type="similarity">
    <text evidence="1">Belongs to the outer membrane factor (OMF) (TC 1.B.17) family.</text>
</comment>
<dbReference type="SUPFAM" id="SSF56954">
    <property type="entry name" value="Outer membrane efflux proteins (OEP)"/>
    <property type="match status" value="1"/>
</dbReference>
<dbReference type="KEGG" id="nlc:EBAPG3_012415"/>
<proteinExistence type="inferred from homology"/>
<feature type="chain" id="PRO_5010860009" evidence="3">
    <location>
        <begin position="25"/>
        <end position="494"/>
    </location>
</feature>
<dbReference type="GO" id="GO:0015562">
    <property type="term" value="F:efflux transmembrane transporter activity"/>
    <property type="evidence" value="ECO:0007669"/>
    <property type="project" value="InterPro"/>
</dbReference>
<evidence type="ECO:0000256" key="2">
    <source>
        <dbReference type="SAM" id="MobiDB-lite"/>
    </source>
</evidence>
<reference evidence="4 5" key="1">
    <citation type="journal article" date="2015" name="Int. J. Syst. Evol. Microbiol.">
        <title>Nitrosospira lacus sp. nov., a psychrotolerant, ammonia-oxidizing bacterium from sandy lake sediment.</title>
        <authorList>
            <person name="Urakawa H."/>
            <person name="Garcia J.C."/>
            <person name="Nielsen J.L."/>
            <person name="Le V.Q."/>
            <person name="Kozlowski J.A."/>
            <person name="Stein L.Y."/>
            <person name="Lim C.K."/>
            <person name="Pommerening-Roser A."/>
            <person name="Martens-Habbena W."/>
            <person name="Stahl D.A."/>
            <person name="Klotz M.G."/>
        </authorList>
    </citation>
    <scope>NUCLEOTIDE SEQUENCE [LARGE SCALE GENOMIC DNA]</scope>
    <source>
        <strain evidence="4 5">APG3</strain>
    </source>
</reference>
<protein>
    <submittedName>
        <fullName evidence="4">Transporter</fullName>
    </submittedName>
</protein>
<dbReference type="Proteomes" id="UP000012179">
    <property type="component" value="Chromosome"/>
</dbReference>
<dbReference type="OrthoDB" id="9772909at2"/>
<keyword evidence="3" id="KW-0732">Signal</keyword>
<dbReference type="PANTHER" id="PTHR30203:SF24">
    <property type="entry name" value="BLR4935 PROTEIN"/>
    <property type="match status" value="1"/>
</dbReference>
<dbReference type="Gene3D" id="1.20.1600.10">
    <property type="entry name" value="Outer membrane efflux proteins (OEP)"/>
    <property type="match status" value="1"/>
</dbReference>
<dbReference type="RefSeq" id="WP_004179159.1">
    <property type="nucleotide sequence ID" value="NZ_CP021106.3"/>
</dbReference>